<feature type="signal peptide" evidence="2">
    <location>
        <begin position="1"/>
        <end position="26"/>
    </location>
</feature>
<dbReference type="RefSeq" id="WP_120039717.1">
    <property type="nucleotide sequence ID" value="NZ_QZFU01000016.1"/>
</dbReference>
<evidence type="ECO:0000313" key="4">
    <source>
        <dbReference type="Proteomes" id="UP000266677"/>
    </source>
</evidence>
<evidence type="ECO:0000256" key="2">
    <source>
        <dbReference type="SAM" id="SignalP"/>
    </source>
</evidence>
<evidence type="ECO:0000313" key="3">
    <source>
        <dbReference type="EMBL" id="RJO76797.1"/>
    </source>
</evidence>
<organism evidence="3 4">
    <name type="scientific">Nocardia panacis</name>
    <dbReference type="NCBI Taxonomy" id="2340916"/>
    <lineage>
        <taxon>Bacteria</taxon>
        <taxon>Bacillati</taxon>
        <taxon>Actinomycetota</taxon>
        <taxon>Actinomycetes</taxon>
        <taxon>Mycobacteriales</taxon>
        <taxon>Nocardiaceae</taxon>
        <taxon>Nocardia</taxon>
    </lineage>
</organism>
<dbReference type="Proteomes" id="UP000266677">
    <property type="component" value="Unassembled WGS sequence"/>
</dbReference>
<feature type="chain" id="PRO_5017450665" description="DUF2613 family protein" evidence="2">
    <location>
        <begin position="27"/>
        <end position="75"/>
    </location>
</feature>
<evidence type="ECO:0008006" key="5">
    <source>
        <dbReference type="Google" id="ProtNLM"/>
    </source>
</evidence>
<protein>
    <recommendedName>
        <fullName evidence="5">DUF2613 family protein</fullName>
    </recommendedName>
</protein>
<dbReference type="AlphaFoldDB" id="A0A3A4KN77"/>
<gene>
    <name evidence="3" type="ORF">D5S18_11180</name>
</gene>
<sequence length="75" mass="7364">MSKLRVFGVAIIAAGILGAGTGLASAAVVPLETPQVQEIIAPGEQDPTGTGSSKFLPDLVKSLSSGSGGARATSR</sequence>
<dbReference type="EMBL" id="QZFU01000016">
    <property type="protein sequence ID" value="RJO76797.1"/>
    <property type="molecule type" value="Genomic_DNA"/>
</dbReference>
<name>A0A3A4KN77_9NOCA</name>
<reference evidence="3 4" key="1">
    <citation type="submission" date="2018-09" db="EMBL/GenBank/DDBJ databases">
        <title>YIM PH21274 draft genome.</title>
        <authorList>
            <person name="Miao C."/>
        </authorList>
    </citation>
    <scope>NUCLEOTIDE SEQUENCE [LARGE SCALE GENOMIC DNA]</scope>
    <source>
        <strain evidence="3 4">YIM PH 21724</strain>
    </source>
</reference>
<keyword evidence="4" id="KW-1185">Reference proteome</keyword>
<comment type="caution">
    <text evidence="3">The sequence shown here is derived from an EMBL/GenBank/DDBJ whole genome shotgun (WGS) entry which is preliminary data.</text>
</comment>
<evidence type="ECO:0000256" key="1">
    <source>
        <dbReference type="SAM" id="MobiDB-lite"/>
    </source>
</evidence>
<feature type="region of interest" description="Disordered" evidence="1">
    <location>
        <begin position="41"/>
        <end position="75"/>
    </location>
</feature>
<accession>A0A3A4KN77</accession>
<proteinExistence type="predicted"/>
<keyword evidence="2" id="KW-0732">Signal</keyword>